<dbReference type="AlphaFoldDB" id="A0A6G3XW09"/>
<feature type="non-terminal residue" evidence="2">
    <location>
        <position position="87"/>
    </location>
</feature>
<comment type="caution">
    <text evidence="2">The sequence shown here is derived from an EMBL/GenBank/DDBJ whole genome shotgun (WGS) entry which is preliminary data.</text>
</comment>
<name>A0A6G3XW09_9ACTN</name>
<reference evidence="2" key="1">
    <citation type="submission" date="2020-01" db="EMBL/GenBank/DDBJ databases">
        <title>Insect and environment-associated Actinomycetes.</title>
        <authorList>
            <person name="Currrie C."/>
            <person name="Chevrette M."/>
            <person name="Carlson C."/>
            <person name="Stubbendieck R."/>
            <person name="Wendt-Pienkowski E."/>
        </authorList>
    </citation>
    <scope>NUCLEOTIDE SEQUENCE</scope>
    <source>
        <strain evidence="2">SID7499</strain>
    </source>
</reference>
<gene>
    <name evidence="2" type="ORF">G3M58_87710</name>
</gene>
<dbReference type="PANTHER" id="PTHR30238">
    <property type="entry name" value="MEMBRANE BOUND PREDICTED REDOX MODULATOR"/>
    <property type="match status" value="1"/>
</dbReference>
<feature type="transmembrane region" description="Helical" evidence="1">
    <location>
        <begin position="37"/>
        <end position="58"/>
    </location>
</feature>
<keyword evidence="1" id="KW-0812">Transmembrane</keyword>
<dbReference type="EMBL" id="JAAGMN010009437">
    <property type="protein sequence ID" value="NEE21941.1"/>
    <property type="molecule type" value="Genomic_DNA"/>
</dbReference>
<feature type="transmembrane region" description="Helical" evidence="1">
    <location>
        <begin position="6"/>
        <end position="25"/>
    </location>
</feature>
<organism evidence="2">
    <name type="scientific">Streptomyces sp. SID7499</name>
    <dbReference type="NCBI Taxonomy" id="2706086"/>
    <lineage>
        <taxon>Bacteria</taxon>
        <taxon>Bacillati</taxon>
        <taxon>Actinomycetota</taxon>
        <taxon>Actinomycetes</taxon>
        <taxon>Kitasatosporales</taxon>
        <taxon>Streptomycetaceae</taxon>
        <taxon>Streptomyces</taxon>
    </lineage>
</organism>
<accession>A0A6G3XW09</accession>
<proteinExistence type="predicted"/>
<dbReference type="PANTHER" id="PTHR30238:SF0">
    <property type="entry name" value="THYLAKOID MEMBRANE PROTEIN TERC, CHLOROPLASTIC"/>
    <property type="match status" value="1"/>
</dbReference>
<evidence type="ECO:0000313" key="2">
    <source>
        <dbReference type="EMBL" id="NEE21941.1"/>
    </source>
</evidence>
<keyword evidence="1" id="KW-0472">Membrane</keyword>
<keyword evidence="1" id="KW-1133">Transmembrane helix</keyword>
<evidence type="ECO:0000256" key="1">
    <source>
        <dbReference type="SAM" id="Phobius"/>
    </source>
</evidence>
<protein>
    <submittedName>
        <fullName evidence="2">TerC family protein</fullName>
    </submittedName>
</protein>
<sequence length="87" mass="9374">MDVSWTVWVLTIVGLSALIGVDFFIGRKPHDVSTKEAGIWTIVWIVLAVLFGAGLAVLGEGKASGEFFAGFITEKSLSVDNLFVFVL</sequence>